<evidence type="ECO:0000313" key="8">
    <source>
        <dbReference type="EMBL" id="MDF1612293.1"/>
    </source>
</evidence>
<gene>
    <name evidence="8" type="ORF">P0M35_09035</name>
</gene>
<evidence type="ECO:0000256" key="4">
    <source>
        <dbReference type="ARBA" id="ARBA00023172"/>
    </source>
</evidence>
<dbReference type="InterPro" id="IPR011010">
    <property type="entry name" value="DNA_brk_join_enz"/>
</dbReference>
<feature type="domain" description="Core-binding (CB)" evidence="7">
    <location>
        <begin position="66"/>
        <end position="147"/>
    </location>
</feature>
<keyword evidence="3 5" id="KW-0238">DNA-binding</keyword>
<proteinExistence type="inferred from homology"/>
<comment type="similarity">
    <text evidence="1">Belongs to the 'phage' integrase family.</text>
</comment>
<dbReference type="GO" id="GO:0006310">
    <property type="term" value="P:DNA recombination"/>
    <property type="evidence" value="ECO:0007669"/>
    <property type="project" value="UniProtKB-KW"/>
</dbReference>
<dbReference type="Gene3D" id="1.10.443.10">
    <property type="entry name" value="Intergrase catalytic core"/>
    <property type="match status" value="1"/>
</dbReference>
<keyword evidence="2" id="KW-0229">DNA integration</keyword>
<dbReference type="InterPro" id="IPR044068">
    <property type="entry name" value="CB"/>
</dbReference>
<dbReference type="EMBL" id="JARGDL010000012">
    <property type="protein sequence ID" value="MDF1612293.1"/>
    <property type="molecule type" value="Genomic_DNA"/>
</dbReference>
<evidence type="ECO:0000256" key="3">
    <source>
        <dbReference type="ARBA" id="ARBA00023125"/>
    </source>
</evidence>
<dbReference type="InterPro" id="IPR013762">
    <property type="entry name" value="Integrase-like_cat_sf"/>
</dbReference>
<feature type="domain" description="Tyr recombinase" evidence="6">
    <location>
        <begin position="168"/>
        <end position="338"/>
    </location>
</feature>
<accession>A0AAE3P385</accession>
<dbReference type="Proteomes" id="UP001221302">
    <property type="component" value="Unassembled WGS sequence"/>
</dbReference>
<dbReference type="GO" id="GO:0015074">
    <property type="term" value="P:DNA integration"/>
    <property type="evidence" value="ECO:0007669"/>
    <property type="project" value="UniProtKB-KW"/>
</dbReference>
<keyword evidence="9" id="KW-1185">Reference proteome</keyword>
<evidence type="ECO:0000256" key="5">
    <source>
        <dbReference type="PROSITE-ProRule" id="PRU01248"/>
    </source>
</evidence>
<protein>
    <submittedName>
        <fullName evidence="8">Site-specific integrase</fullName>
    </submittedName>
</protein>
<name>A0AAE3P385_9BACT</name>
<dbReference type="GO" id="GO:0003677">
    <property type="term" value="F:DNA binding"/>
    <property type="evidence" value="ECO:0007669"/>
    <property type="project" value="UniProtKB-UniRule"/>
</dbReference>
<dbReference type="AlphaFoldDB" id="A0AAE3P385"/>
<comment type="caution">
    <text evidence="8">The sequence shown here is derived from an EMBL/GenBank/DDBJ whole genome shotgun (WGS) entry which is preliminary data.</text>
</comment>
<dbReference type="PROSITE" id="PS51900">
    <property type="entry name" value="CB"/>
    <property type="match status" value="1"/>
</dbReference>
<evidence type="ECO:0000256" key="1">
    <source>
        <dbReference type="ARBA" id="ARBA00008857"/>
    </source>
</evidence>
<keyword evidence="4" id="KW-0233">DNA recombination</keyword>
<dbReference type="PANTHER" id="PTHR30349">
    <property type="entry name" value="PHAGE INTEGRASE-RELATED"/>
    <property type="match status" value="1"/>
</dbReference>
<dbReference type="Pfam" id="PF00589">
    <property type="entry name" value="Phage_integrase"/>
    <property type="match status" value="1"/>
</dbReference>
<evidence type="ECO:0000313" key="9">
    <source>
        <dbReference type="Proteomes" id="UP001221302"/>
    </source>
</evidence>
<sequence length="342" mass="40862">MASIYKKNNTIYISWYDPFLGKNKNKSTGLIYNKLNMKKAKLMAVEFQKSIDIEVNKRNQLGIKRNSIEKTIDHFLQINSNKNPKTIYEYNRFFKLFTEKFNVKDPATLINKNSCEEWLISLSKYNYQSNTLYAYNKVLKKYLNFLFEYNYIPMFRLNKDVVYKQEVKDIIVFTPEDLNLLMNNLDQKNENFKVTFYLLLYTGLRPSDIYNICGKDVDLKNRTIKYYSEKTKQYFYVPFHRKLKPILQERINQVGDSNLIKYETIGNIGKAFRRYLKMLNLDKKGYNLRTFRKTFITLAHQNDIDLATVAKIVGHKKITTTEKYYNRLSILKQANELKKLKF</sequence>
<evidence type="ECO:0000259" key="6">
    <source>
        <dbReference type="PROSITE" id="PS51898"/>
    </source>
</evidence>
<evidence type="ECO:0000256" key="2">
    <source>
        <dbReference type="ARBA" id="ARBA00022908"/>
    </source>
</evidence>
<dbReference type="InterPro" id="IPR002104">
    <property type="entry name" value="Integrase_catalytic"/>
</dbReference>
<organism evidence="8 9">
    <name type="scientific">Stygiobacter electus</name>
    <dbReference type="NCBI Taxonomy" id="3032292"/>
    <lineage>
        <taxon>Bacteria</taxon>
        <taxon>Pseudomonadati</taxon>
        <taxon>Ignavibacteriota</taxon>
        <taxon>Ignavibacteria</taxon>
        <taxon>Ignavibacteriales</taxon>
        <taxon>Melioribacteraceae</taxon>
        <taxon>Stygiobacter</taxon>
    </lineage>
</organism>
<reference evidence="8" key="1">
    <citation type="submission" date="2023-03" db="EMBL/GenBank/DDBJ databases">
        <title>Stygiobacter electus gen. nov., sp. nov., facultatively anaerobic thermotolerant bacterium of the class Ignavibacteria from a well of Yessentuki mineral water deposit.</title>
        <authorList>
            <person name="Podosokorskaya O.A."/>
            <person name="Elcheninov A.G."/>
            <person name="Petrova N.F."/>
            <person name="Zavarzina D.G."/>
            <person name="Kublanov I.V."/>
            <person name="Merkel A.Y."/>
        </authorList>
    </citation>
    <scope>NUCLEOTIDE SEQUENCE</scope>
    <source>
        <strain evidence="8">09-Me</strain>
    </source>
</reference>
<dbReference type="InterPro" id="IPR050090">
    <property type="entry name" value="Tyrosine_recombinase_XerCD"/>
</dbReference>
<dbReference type="SUPFAM" id="SSF56349">
    <property type="entry name" value="DNA breaking-rejoining enzymes"/>
    <property type="match status" value="1"/>
</dbReference>
<dbReference type="RefSeq" id="WP_321536064.1">
    <property type="nucleotide sequence ID" value="NZ_JARGDL010000012.1"/>
</dbReference>
<dbReference type="PROSITE" id="PS51898">
    <property type="entry name" value="TYR_RECOMBINASE"/>
    <property type="match status" value="1"/>
</dbReference>
<dbReference type="CDD" id="cd01189">
    <property type="entry name" value="INT_ICEBs1_C_like"/>
    <property type="match status" value="1"/>
</dbReference>
<evidence type="ECO:0000259" key="7">
    <source>
        <dbReference type="PROSITE" id="PS51900"/>
    </source>
</evidence>
<dbReference type="PANTHER" id="PTHR30349:SF41">
    <property type="entry name" value="INTEGRASE_RECOMBINASE PROTEIN MJ0367-RELATED"/>
    <property type="match status" value="1"/>
</dbReference>